<evidence type="ECO:0000313" key="5">
    <source>
        <dbReference type="EMBL" id="KAE8411068.1"/>
    </source>
</evidence>
<reference evidence="5 6" key="1">
    <citation type="submission" date="2019-04" db="EMBL/GenBank/DDBJ databases">
        <authorList>
            <consortium name="DOE Joint Genome Institute"/>
            <person name="Mondo S."/>
            <person name="Kjaerbolling I."/>
            <person name="Vesth T."/>
            <person name="Frisvad J.C."/>
            <person name="Nybo J.L."/>
            <person name="Theobald S."/>
            <person name="Kildgaard S."/>
            <person name="Isbrandt T."/>
            <person name="Kuo A."/>
            <person name="Sato A."/>
            <person name="Lyhne E.K."/>
            <person name="Kogle M.E."/>
            <person name="Wiebenga A."/>
            <person name="Kun R.S."/>
            <person name="Lubbers R.J."/>
            <person name="Makela M.R."/>
            <person name="Barry K."/>
            <person name="Chovatia M."/>
            <person name="Clum A."/>
            <person name="Daum C."/>
            <person name="Haridas S."/>
            <person name="He G."/>
            <person name="LaButti K."/>
            <person name="Lipzen A."/>
            <person name="Riley R."/>
            <person name="Salamov A."/>
            <person name="Simmons B.A."/>
            <person name="Magnuson J.K."/>
            <person name="Henrissat B."/>
            <person name="Mortensen U.H."/>
            <person name="Larsen T.O."/>
            <person name="Devries R.P."/>
            <person name="Grigoriev I.V."/>
            <person name="Machida M."/>
            <person name="Baker S.E."/>
            <person name="Andersen M.R."/>
            <person name="Cantor M.N."/>
            <person name="Hua S.X."/>
        </authorList>
    </citation>
    <scope>NUCLEOTIDE SEQUENCE [LARGE SCALE GENOMIC DNA]</scope>
    <source>
        <strain evidence="5 6">CBS 117616</strain>
    </source>
</reference>
<evidence type="ECO:0000256" key="3">
    <source>
        <dbReference type="SAM" id="MobiDB-lite"/>
    </source>
</evidence>
<keyword evidence="6" id="KW-1185">Reference proteome</keyword>
<name>A0ABQ6W1P2_9EURO</name>
<accession>A0ABQ6W1P2</accession>
<keyword evidence="4" id="KW-0472">Membrane</keyword>
<dbReference type="InterPro" id="IPR002347">
    <property type="entry name" value="SDR_fam"/>
</dbReference>
<evidence type="ECO:0000256" key="4">
    <source>
        <dbReference type="SAM" id="Phobius"/>
    </source>
</evidence>
<keyword evidence="4" id="KW-0812">Transmembrane</keyword>
<keyword evidence="2" id="KW-0560">Oxidoreductase</keyword>
<protein>
    <submittedName>
        <fullName evidence="5">Uncharacterized protein</fullName>
    </submittedName>
</protein>
<dbReference type="PANTHER" id="PTHR24322:SF736">
    <property type="entry name" value="RETINOL DEHYDROGENASE 10"/>
    <property type="match status" value="1"/>
</dbReference>
<dbReference type="Pfam" id="PF00106">
    <property type="entry name" value="adh_short"/>
    <property type="match status" value="1"/>
</dbReference>
<dbReference type="Gene3D" id="3.40.50.720">
    <property type="entry name" value="NAD(P)-binding Rossmann-like Domain"/>
    <property type="match status" value="1"/>
</dbReference>
<dbReference type="SUPFAM" id="SSF51735">
    <property type="entry name" value="NAD(P)-binding Rossmann-fold domains"/>
    <property type="match status" value="1"/>
</dbReference>
<evidence type="ECO:0000256" key="1">
    <source>
        <dbReference type="ARBA" id="ARBA00006484"/>
    </source>
</evidence>
<evidence type="ECO:0000256" key="2">
    <source>
        <dbReference type="ARBA" id="ARBA00023002"/>
    </source>
</evidence>
<dbReference type="EMBL" id="ML735894">
    <property type="protein sequence ID" value="KAE8411068.1"/>
    <property type="molecule type" value="Genomic_DNA"/>
</dbReference>
<feature type="compositionally biased region" description="Low complexity" evidence="3">
    <location>
        <begin position="15"/>
        <end position="30"/>
    </location>
</feature>
<dbReference type="Proteomes" id="UP000325395">
    <property type="component" value="Unassembled WGS sequence"/>
</dbReference>
<proteinExistence type="inferred from homology"/>
<organism evidence="5 6">
    <name type="scientific">Aspergillus pseudocaelatus</name>
    <dbReference type="NCBI Taxonomy" id="1825620"/>
    <lineage>
        <taxon>Eukaryota</taxon>
        <taxon>Fungi</taxon>
        <taxon>Dikarya</taxon>
        <taxon>Ascomycota</taxon>
        <taxon>Pezizomycotina</taxon>
        <taxon>Eurotiomycetes</taxon>
        <taxon>Eurotiomycetidae</taxon>
        <taxon>Eurotiales</taxon>
        <taxon>Aspergillaceae</taxon>
        <taxon>Aspergillus</taxon>
        <taxon>Aspergillus subgen. Circumdati</taxon>
    </lineage>
</organism>
<comment type="similarity">
    <text evidence="1">Belongs to the short-chain dehydrogenases/reductases (SDR) family.</text>
</comment>
<feature type="region of interest" description="Disordered" evidence="3">
    <location>
        <begin position="1"/>
        <end position="30"/>
    </location>
</feature>
<dbReference type="InterPro" id="IPR036291">
    <property type="entry name" value="NAD(P)-bd_dom_sf"/>
</dbReference>
<keyword evidence="4" id="KW-1133">Transmembrane helix</keyword>
<feature type="transmembrane region" description="Helical" evidence="4">
    <location>
        <begin position="74"/>
        <end position="101"/>
    </location>
</feature>
<sequence>MPSNTPPSQPKRILTTASSPHTTTTTTPTQTPKWYSALTLDLILSVLRRTILHPWPAWILVLSLRAQVTPTTDLAFILATGYAVLLTVVAMAGVVNARVAYGLPRTVELSEEVVVITGGASGLGLLIAEIYAMRGVGVAVLDLKDEREVEICEGVQYYTCDVGRREVLEGVLKRIEEE</sequence>
<feature type="non-terminal residue" evidence="5">
    <location>
        <position position="178"/>
    </location>
</feature>
<gene>
    <name evidence="5" type="ORF">BDV36DRAFT_302164</name>
</gene>
<evidence type="ECO:0000313" key="6">
    <source>
        <dbReference type="Proteomes" id="UP000325395"/>
    </source>
</evidence>
<dbReference type="PANTHER" id="PTHR24322">
    <property type="entry name" value="PKSB"/>
    <property type="match status" value="1"/>
</dbReference>